<feature type="domain" description="VOC" evidence="1">
    <location>
        <begin position="4"/>
        <end position="113"/>
    </location>
</feature>
<dbReference type="PANTHER" id="PTHR33993">
    <property type="entry name" value="GLYOXALASE-RELATED"/>
    <property type="match status" value="1"/>
</dbReference>
<keyword evidence="2" id="KW-0560">Oxidoreductase</keyword>
<organism evidence="2 3">
    <name type="scientific">Candidatus Sulfotelmatobacter kueseliae</name>
    <dbReference type="NCBI Taxonomy" id="2042962"/>
    <lineage>
        <taxon>Bacteria</taxon>
        <taxon>Pseudomonadati</taxon>
        <taxon>Acidobacteriota</taxon>
        <taxon>Terriglobia</taxon>
        <taxon>Terriglobales</taxon>
        <taxon>Candidatus Korobacteraceae</taxon>
        <taxon>Candidatus Sulfotelmatobacter</taxon>
    </lineage>
</organism>
<accession>A0A2U3L1D5</accession>
<dbReference type="GO" id="GO:0051213">
    <property type="term" value="F:dioxygenase activity"/>
    <property type="evidence" value="ECO:0007669"/>
    <property type="project" value="UniProtKB-KW"/>
</dbReference>
<keyword evidence="2" id="KW-0223">Dioxygenase</keyword>
<dbReference type="InterPro" id="IPR004360">
    <property type="entry name" value="Glyas_Fos-R_dOase_dom"/>
</dbReference>
<dbReference type="PANTHER" id="PTHR33993:SF2">
    <property type="entry name" value="VOC DOMAIN-CONTAINING PROTEIN"/>
    <property type="match status" value="1"/>
</dbReference>
<dbReference type="InterPro" id="IPR029068">
    <property type="entry name" value="Glyas_Bleomycin-R_OHBP_Dase"/>
</dbReference>
<name>A0A2U3L1D5_9BACT</name>
<dbReference type="Pfam" id="PF00903">
    <property type="entry name" value="Glyoxalase"/>
    <property type="match status" value="1"/>
</dbReference>
<protein>
    <submittedName>
        <fullName evidence="2">Putative glyoxalase/bleomycin resistance protein/dioxygenase</fullName>
    </submittedName>
</protein>
<gene>
    <name evidence="2" type="ORF">SBA1_600005</name>
</gene>
<sequence>MTIKLSYVIEFVADMDRAVKFYRDVMGLALKFQSPGWSEFATGETTLGLHPASDKNAPGKVEIGFNVANLAQFYDEMRAKGVKFPMPPKKQDFGGMLAQFEDSEGAHVSVGGEN</sequence>
<evidence type="ECO:0000313" key="2">
    <source>
        <dbReference type="EMBL" id="SPF45702.1"/>
    </source>
</evidence>
<dbReference type="SUPFAM" id="SSF54593">
    <property type="entry name" value="Glyoxalase/Bleomycin resistance protein/Dihydroxybiphenyl dioxygenase"/>
    <property type="match status" value="1"/>
</dbReference>
<proteinExistence type="predicted"/>
<dbReference type="PROSITE" id="PS51819">
    <property type="entry name" value="VOC"/>
    <property type="match status" value="1"/>
</dbReference>
<evidence type="ECO:0000313" key="3">
    <source>
        <dbReference type="Proteomes" id="UP000238701"/>
    </source>
</evidence>
<dbReference type="OrthoDB" id="375220at2"/>
<dbReference type="EMBL" id="OMOD01000156">
    <property type="protein sequence ID" value="SPF45702.1"/>
    <property type="molecule type" value="Genomic_DNA"/>
</dbReference>
<dbReference type="Gene3D" id="3.10.180.10">
    <property type="entry name" value="2,3-Dihydroxybiphenyl 1,2-Dioxygenase, domain 1"/>
    <property type="match status" value="1"/>
</dbReference>
<dbReference type="Proteomes" id="UP000238701">
    <property type="component" value="Unassembled WGS sequence"/>
</dbReference>
<dbReference type="InterPro" id="IPR052164">
    <property type="entry name" value="Anthracycline_SecMetBiosynth"/>
</dbReference>
<dbReference type="InterPro" id="IPR037523">
    <property type="entry name" value="VOC_core"/>
</dbReference>
<evidence type="ECO:0000259" key="1">
    <source>
        <dbReference type="PROSITE" id="PS51819"/>
    </source>
</evidence>
<dbReference type="AlphaFoldDB" id="A0A2U3L1D5"/>
<reference evidence="3" key="1">
    <citation type="submission" date="2018-02" db="EMBL/GenBank/DDBJ databases">
        <authorList>
            <person name="Hausmann B."/>
        </authorList>
    </citation>
    <scope>NUCLEOTIDE SEQUENCE [LARGE SCALE GENOMIC DNA]</scope>
    <source>
        <strain evidence="3">Peat soil MAG SbA1</strain>
    </source>
</reference>